<evidence type="ECO:0000313" key="2">
    <source>
        <dbReference type="Proteomes" id="UP001299546"/>
    </source>
</evidence>
<dbReference type="Proteomes" id="UP001299546">
    <property type="component" value="Unassembled WGS sequence"/>
</dbReference>
<dbReference type="RefSeq" id="WP_066735882.1">
    <property type="nucleotide sequence ID" value="NZ_JAJCIQ010000002.1"/>
</dbReference>
<accession>A0ABS8DF22</accession>
<comment type="caution">
    <text evidence="1">The sequence shown here is derived from an EMBL/GenBank/DDBJ whole genome shotgun (WGS) entry which is preliminary data.</text>
</comment>
<organism evidence="1 2">
    <name type="scientific">Bariatricus massiliensis</name>
    <dbReference type="NCBI Taxonomy" id="1745713"/>
    <lineage>
        <taxon>Bacteria</taxon>
        <taxon>Bacillati</taxon>
        <taxon>Bacillota</taxon>
        <taxon>Clostridia</taxon>
        <taxon>Lachnospirales</taxon>
        <taxon>Lachnospiraceae</taxon>
        <taxon>Bariatricus</taxon>
    </lineage>
</organism>
<protein>
    <submittedName>
        <fullName evidence="1">Phage tail protein</fullName>
    </submittedName>
</protein>
<evidence type="ECO:0000313" key="1">
    <source>
        <dbReference type="EMBL" id="MCB7387014.1"/>
    </source>
</evidence>
<reference evidence="1 2" key="1">
    <citation type="submission" date="2021-10" db="EMBL/GenBank/DDBJ databases">
        <title>Collection of gut derived symbiotic bacterial strains cultured from healthy donors.</title>
        <authorList>
            <person name="Lin H."/>
            <person name="Littmann E."/>
            <person name="Kohout C."/>
            <person name="Pamer E.G."/>
        </authorList>
    </citation>
    <scope>NUCLEOTIDE SEQUENCE [LARGE SCALE GENOMIC DNA]</scope>
    <source>
        <strain evidence="1 2">DFI.1.165</strain>
    </source>
</reference>
<name>A0ABS8DF22_9FIRM</name>
<sequence length="1098" mass="123386">MNIAFDAYQNMDPSHILLASPGGKLLTTLNGIQPDSVSLKLQLNNTCELSFTVERYISIEGTVTESNGYRLLDEKMKLYVEGIGWFIMKTPSISNDGTCETKSVEAESAEIEWVDKNLKGFKVNCGTTDSAEMLIPGNVEQVDSVEFARRQIQFCDKEEPEFSLLHIAMKTAGLTGWSIGYVDDIPKVYTAYEDGVQKEKAVQLKDEIGVFDVSSSGLYSFFTQDLAKFFECIFLFDIENYAVNVYRAEHLGKDTNVTISFRNFQNSNEISCSNSEDICTCCYVSGGDNLGIEQVNFGWNYIEDKSYFLNTRYLSPSLIAKYNEWKQYTESRRYEYIDLTRQYNQQLDIMTELTDRVPLDDCSTEWNKFSDEKLLAARDNYTAQKAGYESFYVDENGNFDEAKLAASDDADTYYQVRDVILPNIEIELSNRSLPSSVGKQDYVSTYLTDWKLYGTAELSVKLEMYQNQKEVCESGHYDLPYEEYEALSGDTDNVEAAQQYPPHTRDMHEEMHAQYQDALLQLDETISGSCAEAYAMRMLEYGEAERLMEQIFEKRATLVEEVTKETWQIEGIAPFTVQELDELSRLDSFTDYVNDNMFLTDSDDSITALDERLRLLDAAKADLETLCRPQYQYDTSLEHFISDYAYRELTRSLQLGDFLYLEAQEGYFVKLRLISISYNPLSPEGSLNLGFSNMLRTASKRYDTTYLLDMRGYSGRNQISGTPGSSLRQEDGITLLPGLLEKILASSQYTNNVEHAVSQHFQSIIGQLVVAKGLEAEMIKATDLTADNGFFQYLQSALIAADKIVADSGEFKQLSALVAAVDSLLAGNVSAELGHIISLTAQNVRIDEAVIRDLIAAQITVGMLKAGDISADSFHIASDDGGLQIAGNTMQFKDAGGTVRIQIGRDAHDQFTFCLYDESGKGVLIDSQGVKASALSDGLIKNEMLAGGITKDKLSFHTVETDENGKVNSSQIVINGQGLDMKFTSIEQTVHNLDDKIESNLPFRLELFSSGGNVFTNGKIDSYLTVTLYRGNEEVTSQYPDSCFIWTRHSGDAELDAYWNSQHLNGTKALHITNEDLYKKAQFRCCFWLDNEIAAQTT</sequence>
<keyword evidence="2" id="KW-1185">Reference proteome</keyword>
<dbReference type="EMBL" id="JAJCIS010000002">
    <property type="protein sequence ID" value="MCB7387014.1"/>
    <property type="molecule type" value="Genomic_DNA"/>
</dbReference>
<proteinExistence type="predicted"/>
<gene>
    <name evidence="1" type="ORF">LIZ65_06900</name>
</gene>
<dbReference type="Gene3D" id="6.20.110.10">
    <property type="match status" value="1"/>
</dbReference>